<proteinExistence type="predicted"/>
<sequence length="322" mass="37807">MEDNESSEAELQPQELNSDGNDGNSILLQAKLSVLEDVVNHMNVSQLEDQRELDRLQSHVMDLEQDLELQQHALVQVNQSHQSQLQAQESSWQKQEAALQKDHALAMSQLERKLLAQAKVQQDETTQQLRKETSEWRAQKEGEWNESLEIATAAVASAEAREQILLDKLDLLETRYHQEAAQYKNELDQLQKEWKTENDRLEEDVSKLHTELSQAKQKRDQETSYLLEELGNRNQLLEDEMVAVKEQMQFEKLQHATAMQVAKEEWAEQRDKERKFFQEAIGLLKQEKAMRELEDQKGFWRRLVRFYRGGRNNRKRRTSRAS</sequence>
<comment type="caution">
    <text evidence="3">The sequence shown here is derived from an EMBL/GenBank/DDBJ whole genome shotgun (WGS) entry which is preliminary data.</text>
</comment>
<evidence type="ECO:0000313" key="3">
    <source>
        <dbReference type="EMBL" id="CAB9499864.1"/>
    </source>
</evidence>
<evidence type="ECO:0000256" key="1">
    <source>
        <dbReference type="SAM" id="Coils"/>
    </source>
</evidence>
<accession>A0A9N8DHN2</accession>
<feature type="compositionally biased region" description="Polar residues" evidence="2">
    <location>
        <begin position="14"/>
        <end position="24"/>
    </location>
</feature>
<evidence type="ECO:0000313" key="4">
    <source>
        <dbReference type="Proteomes" id="UP001153069"/>
    </source>
</evidence>
<dbReference type="EMBL" id="CAICTM010000069">
    <property type="protein sequence ID" value="CAB9499864.1"/>
    <property type="molecule type" value="Genomic_DNA"/>
</dbReference>
<feature type="region of interest" description="Disordered" evidence="2">
    <location>
        <begin position="1"/>
        <end position="24"/>
    </location>
</feature>
<evidence type="ECO:0000256" key="2">
    <source>
        <dbReference type="SAM" id="MobiDB-lite"/>
    </source>
</evidence>
<organism evidence="3 4">
    <name type="scientific">Seminavis robusta</name>
    <dbReference type="NCBI Taxonomy" id="568900"/>
    <lineage>
        <taxon>Eukaryota</taxon>
        <taxon>Sar</taxon>
        <taxon>Stramenopiles</taxon>
        <taxon>Ochrophyta</taxon>
        <taxon>Bacillariophyta</taxon>
        <taxon>Bacillariophyceae</taxon>
        <taxon>Bacillariophycidae</taxon>
        <taxon>Naviculales</taxon>
        <taxon>Naviculaceae</taxon>
        <taxon>Seminavis</taxon>
    </lineage>
</organism>
<keyword evidence="1" id="KW-0175">Coiled coil</keyword>
<keyword evidence="4" id="KW-1185">Reference proteome</keyword>
<name>A0A9N8DHN2_9STRA</name>
<dbReference type="AlphaFoldDB" id="A0A9N8DHN2"/>
<protein>
    <submittedName>
        <fullName evidence="3">Uncharacterized protein</fullName>
    </submittedName>
</protein>
<dbReference type="Proteomes" id="UP001153069">
    <property type="component" value="Unassembled WGS sequence"/>
</dbReference>
<gene>
    <name evidence="3" type="ORF">SEMRO_70_G039080.1</name>
</gene>
<reference evidence="3" key="1">
    <citation type="submission" date="2020-06" db="EMBL/GenBank/DDBJ databases">
        <authorList>
            <consortium name="Plant Systems Biology data submission"/>
        </authorList>
    </citation>
    <scope>NUCLEOTIDE SEQUENCE</scope>
    <source>
        <strain evidence="3">D6</strain>
    </source>
</reference>
<feature type="coiled-coil region" evidence="1">
    <location>
        <begin position="115"/>
        <end position="254"/>
    </location>
</feature>